<keyword evidence="4" id="KW-1185">Reference proteome</keyword>
<dbReference type="EMBL" id="BAABBI010000001">
    <property type="protein sequence ID" value="GAA3771942.1"/>
    <property type="molecule type" value="Genomic_DNA"/>
</dbReference>
<accession>A0ABP7GVE6</accession>
<name>A0ABP7GVE6_9FLAO</name>
<protein>
    <recommendedName>
        <fullName evidence="2">Lipocalin-like domain-containing protein</fullName>
    </recommendedName>
</protein>
<evidence type="ECO:0000256" key="1">
    <source>
        <dbReference type="SAM" id="SignalP"/>
    </source>
</evidence>
<feature type="chain" id="PRO_5045235156" description="Lipocalin-like domain-containing protein" evidence="1">
    <location>
        <begin position="22"/>
        <end position="141"/>
    </location>
</feature>
<organism evidence="3 4">
    <name type="scientific">Corallibacter vietnamensis</name>
    <dbReference type="NCBI Taxonomy" id="904130"/>
    <lineage>
        <taxon>Bacteria</taxon>
        <taxon>Pseudomonadati</taxon>
        <taxon>Bacteroidota</taxon>
        <taxon>Flavobacteriia</taxon>
        <taxon>Flavobacteriales</taxon>
        <taxon>Flavobacteriaceae</taxon>
        <taxon>Corallibacter</taxon>
    </lineage>
</organism>
<dbReference type="RefSeq" id="WP_344725761.1">
    <property type="nucleotide sequence ID" value="NZ_BAABBI010000001.1"/>
</dbReference>
<sequence length="141" mass="15980">MKILKLLSFMLITLLVLNCSNDDDNFQPQIQPEPTTQDLLISGKWYWISSSESTLDDCQKQSYLEFIDLDTLLIENFRINSSDVCESNGINSVTYQLIDDSIIQVTIGTDTSNLNIEFISDTRLIITQEISSGTMTTLLEK</sequence>
<evidence type="ECO:0000313" key="3">
    <source>
        <dbReference type="EMBL" id="GAA3771942.1"/>
    </source>
</evidence>
<evidence type="ECO:0000259" key="2">
    <source>
        <dbReference type="Pfam" id="PF13648"/>
    </source>
</evidence>
<proteinExistence type="predicted"/>
<feature type="signal peptide" evidence="1">
    <location>
        <begin position="1"/>
        <end position="21"/>
    </location>
</feature>
<gene>
    <name evidence="3" type="ORF">GCM10022271_00080</name>
</gene>
<dbReference type="Proteomes" id="UP001501456">
    <property type="component" value="Unassembled WGS sequence"/>
</dbReference>
<dbReference type="Pfam" id="PF13648">
    <property type="entry name" value="Lipocalin_4"/>
    <property type="match status" value="1"/>
</dbReference>
<keyword evidence="1" id="KW-0732">Signal</keyword>
<feature type="domain" description="Lipocalin-like" evidence="2">
    <location>
        <begin position="41"/>
        <end position="126"/>
    </location>
</feature>
<dbReference type="InterPro" id="IPR024311">
    <property type="entry name" value="Lipocalin-like"/>
</dbReference>
<reference evidence="4" key="1">
    <citation type="journal article" date="2019" name="Int. J. Syst. Evol. Microbiol.">
        <title>The Global Catalogue of Microorganisms (GCM) 10K type strain sequencing project: providing services to taxonomists for standard genome sequencing and annotation.</title>
        <authorList>
            <consortium name="The Broad Institute Genomics Platform"/>
            <consortium name="The Broad Institute Genome Sequencing Center for Infectious Disease"/>
            <person name="Wu L."/>
            <person name="Ma J."/>
        </authorList>
    </citation>
    <scope>NUCLEOTIDE SEQUENCE [LARGE SCALE GENOMIC DNA]</scope>
    <source>
        <strain evidence="4">JCM 17525</strain>
    </source>
</reference>
<evidence type="ECO:0000313" key="4">
    <source>
        <dbReference type="Proteomes" id="UP001501456"/>
    </source>
</evidence>
<comment type="caution">
    <text evidence="3">The sequence shown here is derived from an EMBL/GenBank/DDBJ whole genome shotgun (WGS) entry which is preliminary data.</text>
</comment>